<reference evidence="2 3" key="1">
    <citation type="submission" date="2018-10" db="EMBL/GenBank/DDBJ databases">
        <authorList>
            <person name="Zhang X."/>
        </authorList>
    </citation>
    <scope>NUCLEOTIDE SEQUENCE [LARGE SCALE GENOMIC DNA]</scope>
    <source>
        <strain evidence="2 3">SK-G1</strain>
    </source>
</reference>
<dbReference type="EMBL" id="CP033169">
    <property type="protein sequence ID" value="AYO31689.1"/>
    <property type="molecule type" value="Genomic_DNA"/>
</dbReference>
<evidence type="ECO:0000313" key="3">
    <source>
        <dbReference type="Proteomes" id="UP000280960"/>
    </source>
</evidence>
<evidence type="ECO:0000256" key="1">
    <source>
        <dbReference type="SAM" id="Coils"/>
    </source>
</evidence>
<evidence type="ECO:0000313" key="2">
    <source>
        <dbReference type="EMBL" id="AYO31689.1"/>
    </source>
</evidence>
<protein>
    <submittedName>
        <fullName evidence="2">Uncharacterized protein</fullName>
    </submittedName>
</protein>
<feature type="coiled-coil region" evidence="1">
    <location>
        <begin position="20"/>
        <end position="99"/>
    </location>
</feature>
<dbReference type="KEGG" id="bacg:D2962_14755"/>
<accession>A0A3G2R8G6</accession>
<gene>
    <name evidence="2" type="ORF">D2962_14755</name>
</gene>
<organism evidence="2 3">
    <name type="scientific">Biomaibacter acetigenes</name>
    <dbReference type="NCBI Taxonomy" id="2316383"/>
    <lineage>
        <taxon>Bacteria</taxon>
        <taxon>Bacillati</taxon>
        <taxon>Bacillota</taxon>
        <taxon>Clostridia</taxon>
        <taxon>Thermosediminibacterales</taxon>
        <taxon>Tepidanaerobacteraceae</taxon>
        <taxon>Biomaibacter</taxon>
    </lineage>
</organism>
<keyword evidence="1" id="KW-0175">Coiled coil</keyword>
<keyword evidence="3" id="KW-1185">Reference proteome</keyword>
<sequence length="110" mass="13254">MEEQAIARLMELDARAAEISTGREKQLADIERRYKEEEQKMIRDFTRRIEDETREIAQKILQEGQQEVEKLNLKTGEILENMEREFEKSRKDMTDEILKRIFDVKRENHG</sequence>
<proteinExistence type="predicted"/>
<name>A0A3G2R8G6_9FIRM</name>
<dbReference type="Proteomes" id="UP000280960">
    <property type="component" value="Chromosome"/>
</dbReference>
<dbReference type="RefSeq" id="WP_122015428.1">
    <property type="nucleotide sequence ID" value="NZ_CP033169.1"/>
</dbReference>
<dbReference type="AlphaFoldDB" id="A0A3G2R8G6"/>
<dbReference type="Gene3D" id="1.20.5.2950">
    <property type="match status" value="1"/>
</dbReference>